<dbReference type="RefSeq" id="WP_175599228.1">
    <property type="nucleotide sequence ID" value="NZ_JABWGO010000001.1"/>
</dbReference>
<dbReference type="SUPFAM" id="SSF109604">
    <property type="entry name" value="HD-domain/PDEase-like"/>
    <property type="match status" value="1"/>
</dbReference>
<protein>
    <submittedName>
        <fullName evidence="2">HD domain-containing protein</fullName>
    </submittedName>
</protein>
<dbReference type="AlphaFoldDB" id="A0A7Y6IKE0"/>
<evidence type="ECO:0000313" key="3">
    <source>
        <dbReference type="Proteomes" id="UP000546126"/>
    </source>
</evidence>
<evidence type="ECO:0000259" key="1">
    <source>
        <dbReference type="SMART" id="SM00471"/>
    </source>
</evidence>
<organism evidence="2 3">
    <name type="scientific">Nonomuraea rhodomycinica</name>
    <dbReference type="NCBI Taxonomy" id="1712872"/>
    <lineage>
        <taxon>Bacteria</taxon>
        <taxon>Bacillati</taxon>
        <taxon>Actinomycetota</taxon>
        <taxon>Actinomycetes</taxon>
        <taxon>Streptosporangiales</taxon>
        <taxon>Streptosporangiaceae</taxon>
        <taxon>Nonomuraea</taxon>
    </lineage>
</organism>
<dbReference type="Gene3D" id="1.10.3210.10">
    <property type="entry name" value="Hypothetical protein af1432"/>
    <property type="match status" value="1"/>
</dbReference>
<sequence length="395" mass="42719">MSALVIRRGGGSAREGSFERLRALLAGRLGAEQLRVVERAHATAAFWHRDQSRHSGDPYITHPVAVAAILADLGADHELLCAALLHDVLRDTACPAADLERDFGPRIAALVRDLGRLEECAEGEHTAVEWERCADRRVLTLKLADRLHNQRTMRWISPAKQHAKSLQTLRVFAPAAARLGMRGVERELRRLAEARLSALARDGVRVSFGVVEAAAIMLPSGVRGRWLEEWLGELRRADGRVERARFVAGLLGGMPRMAIALRRRTTAQGRTFAGRTFVGTTAEGRMAEGRMAVGRTFVGRTVAGQRIAAVVAWVGAAGRGVGARASRVLRWVLATDARVCAVLGPPLLWLTADAAATRLADAVTLLITVPPVLASGVRALRERLGVPPSRRPPGG</sequence>
<name>A0A7Y6IKE0_9ACTN</name>
<dbReference type="SMART" id="SM00471">
    <property type="entry name" value="HDc"/>
    <property type="match status" value="1"/>
</dbReference>
<proteinExistence type="predicted"/>
<dbReference type="GO" id="GO:0005886">
    <property type="term" value="C:plasma membrane"/>
    <property type="evidence" value="ECO:0007669"/>
    <property type="project" value="TreeGrafter"/>
</dbReference>
<keyword evidence="3" id="KW-1185">Reference proteome</keyword>
<dbReference type="Pfam" id="PF13328">
    <property type="entry name" value="HD_4"/>
    <property type="match status" value="1"/>
</dbReference>
<feature type="domain" description="HD/PDEase" evidence="1">
    <location>
        <begin position="55"/>
        <end position="159"/>
    </location>
</feature>
<dbReference type="InterPro" id="IPR003607">
    <property type="entry name" value="HD/PDEase_dom"/>
</dbReference>
<dbReference type="PANTHER" id="PTHR21262">
    <property type="entry name" value="GUANOSINE-3',5'-BIS DIPHOSPHATE 3'-PYROPHOSPHOHYDROLASE"/>
    <property type="match status" value="1"/>
</dbReference>
<reference evidence="2 3" key="1">
    <citation type="submission" date="2020-06" db="EMBL/GenBank/DDBJ databases">
        <authorList>
            <person name="Chanama M."/>
        </authorList>
    </citation>
    <scope>NUCLEOTIDE SEQUENCE [LARGE SCALE GENOMIC DNA]</scope>
    <source>
        <strain evidence="2 3">TBRC6557</strain>
    </source>
</reference>
<dbReference type="Proteomes" id="UP000546126">
    <property type="component" value="Unassembled WGS sequence"/>
</dbReference>
<dbReference type="PANTHER" id="PTHR21262:SF31">
    <property type="entry name" value="GTP PYROPHOSPHOKINASE"/>
    <property type="match status" value="1"/>
</dbReference>
<comment type="caution">
    <text evidence="2">The sequence shown here is derived from an EMBL/GenBank/DDBJ whole genome shotgun (WGS) entry which is preliminary data.</text>
</comment>
<dbReference type="CDD" id="cd00077">
    <property type="entry name" value="HDc"/>
    <property type="match status" value="1"/>
</dbReference>
<evidence type="ECO:0000313" key="2">
    <source>
        <dbReference type="EMBL" id="NUW39733.1"/>
    </source>
</evidence>
<gene>
    <name evidence="2" type="ORF">HT134_06245</name>
</gene>
<accession>A0A7Y6IKE0</accession>
<dbReference type="EMBL" id="JABWGO010000001">
    <property type="protein sequence ID" value="NUW39733.1"/>
    <property type="molecule type" value="Genomic_DNA"/>
</dbReference>